<keyword evidence="1" id="KW-0328">Glycosyltransferase</keyword>
<evidence type="ECO:0000313" key="3">
    <source>
        <dbReference type="EMBL" id="SEQ02109.1"/>
    </source>
</evidence>
<dbReference type="Gene3D" id="3.40.50.2000">
    <property type="entry name" value="Glycogen Phosphorylase B"/>
    <property type="match status" value="2"/>
</dbReference>
<keyword evidence="4" id="KW-1185">Reference proteome</keyword>
<dbReference type="Proteomes" id="UP000199233">
    <property type="component" value="Unassembled WGS sequence"/>
</dbReference>
<dbReference type="InterPro" id="IPR051199">
    <property type="entry name" value="LPS_LOS_Heptosyltrfase"/>
</dbReference>
<dbReference type="OrthoDB" id="9781892at2"/>
<dbReference type="InterPro" id="IPR002201">
    <property type="entry name" value="Glyco_trans_9"/>
</dbReference>
<dbReference type="CDD" id="cd03789">
    <property type="entry name" value="GT9_LPS_heptosyltransferase"/>
    <property type="match status" value="1"/>
</dbReference>
<dbReference type="GO" id="GO:0005829">
    <property type="term" value="C:cytosol"/>
    <property type="evidence" value="ECO:0007669"/>
    <property type="project" value="TreeGrafter"/>
</dbReference>
<dbReference type="PANTHER" id="PTHR30160">
    <property type="entry name" value="TETRAACYLDISACCHARIDE 4'-KINASE-RELATED"/>
    <property type="match status" value="1"/>
</dbReference>
<evidence type="ECO:0000256" key="1">
    <source>
        <dbReference type="ARBA" id="ARBA00022676"/>
    </source>
</evidence>
<organism evidence="3 4">
    <name type="scientific">Solimonas aquatica</name>
    <dbReference type="NCBI Taxonomy" id="489703"/>
    <lineage>
        <taxon>Bacteria</taxon>
        <taxon>Pseudomonadati</taxon>
        <taxon>Pseudomonadota</taxon>
        <taxon>Gammaproteobacteria</taxon>
        <taxon>Nevskiales</taxon>
        <taxon>Nevskiaceae</taxon>
        <taxon>Solimonas</taxon>
    </lineage>
</organism>
<evidence type="ECO:0000256" key="2">
    <source>
        <dbReference type="ARBA" id="ARBA00022679"/>
    </source>
</evidence>
<dbReference type="STRING" id="489703.SAMN04488038_10398"/>
<reference evidence="3 4" key="1">
    <citation type="submission" date="2016-10" db="EMBL/GenBank/DDBJ databases">
        <authorList>
            <person name="de Groot N.N."/>
        </authorList>
    </citation>
    <scope>NUCLEOTIDE SEQUENCE [LARGE SCALE GENOMIC DNA]</scope>
    <source>
        <strain evidence="3 4">DSM 25927</strain>
    </source>
</reference>
<name>A0A1H9CLS3_9GAMM</name>
<keyword evidence="2 3" id="KW-0808">Transferase</keyword>
<dbReference type="EMBL" id="FOFS01000003">
    <property type="protein sequence ID" value="SEQ02109.1"/>
    <property type="molecule type" value="Genomic_DNA"/>
</dbReference>
<dbReference type="AlphaFoldDB" id="A0A1H9CLS3"/>
<dbReference type="Pfam" id="PF01075">
    <property type="entry name" value="Glyco_transf_9"/>
    <property type="match status" value="1"/>
</dbReference>
<dbReference type="GO" id="GO:0008713">
    <property type="term" value="F:ADP-heptose-lipopolysaccharide heptosyltransferase activity"/>
    <property type="evidence" value="ECO:0007669"/>
    <property type="project" value="TreeGrafter"/>
</dbReference>
<proteinExistence type="predicted"/>
<dbReference type="SUPFAM" id="SSF53756">
    <property type="entry name" value="UDP-Glycosyltransferase/glycogen phosphorylase"/>
    <property type="match status" value="1"/>
</dbReference>
<sequence>MKAFDFGAHRGRLRKILVVELLGLGDNVQLLPALNELRAALPQAQLQVMARAHVADLFVATPWVDRVWRYPVIPRKPNFAEHRALIAQLRAERFDLVLNSSSNDRSGWITGLSGAALRVGRVPRKGRLLHWRLMHNREISARYSDRPMWQQKLEALRDAGVPALPPTRSGRPHFNAQPPPWELVDARVRALAGQSYLHVSPFASEDRRGLRDAQVAATLNALAQLQPARAIVVSLGPGARESRKWQAVAPLLRFEPAALFAGDLDTVSFLRLVSGAALHLGPDSGGVHVARLFGVPTVSWIRQHRGTPEWIADEPGSEAFVSSEHDEQGVLDISPEQLLQAAQRCLRD</sequence>
<dbReference type="RefSeq" id="WP_093282704.1">
    <property type="nucleotide sequence ID" value="NZ_FOFS01000003.1"/>
</dbReference>
<dbReference type="GO" id="GO:0009244">
    <property type="term" value="P:lipopolysaccharide core region biosynthetic process"/>
    <property type="evidence" value="ECO:0007669"/>
    <property type="project" value="TreeGrafter"/>
</dbReference>
<gene>
    <name evidence="3" type="ORF">SAMN04488038_10398</name>
</gene>
<evidence type="ECO:0000313" key="4">
    <source>
        <dbReference type="Proteomes" id="UP000199233"/>
    </source>
</evidence>
<protein>
    <submittedName>
        <fullName evidence="3">ADP-heptose:LPS heptosyltransferase</fullName>
    </submittedName>
</protein>
<accession>A0A1H9CLS3</accession>